<dbReference type="InterPro" id="IPR036568">
    <property type="entry name" value="GGCT-like_sf"/>
</dbReference>
<feature type="binding site" evidence="4">
    <location>
        <position position="176"/>
    </location>
    <ligand>
        <name>substrate</name>
    </ligand>
</feature>
<dbReference type="AlphaFoldDB" id="A0A8K0P0H8"/>
<name>A0A8K0P0H8_LADFU</name>
<dbReference type="Proteomes" id="UP000792457">
    <property type="component" value="Unassembled WGS sequence"/>
</dbReference>
<dbReference type="PANTHER" id="PTHR12935:SF0">
    <property type="entry name" value="GAMMA-GLUTAMYLCYCLOTRANSFERASE"/>
    <property type="match status" value="1"/>
</dbReference>
<reference evidence="6" key="1">
    <citation type="submission" date="2013-04" db="EMBL/GenBank/DDBJ databases">
        <authorList>
            <person name="Qu J."/>
            <person name="Murali S.C."/>
            <person name="Bandaranaike D."/>
            <person name="Bellair M."/>
            <person name="Blankenburg K."/>
            <person name="Chao H."/>
            <person name="Dinh H."/>
            <person name="Doddapaneni H."/>
            <person name="Downs B."/>
            <person name="Dugan-Rocha S."/>
            <person name="Elkadiri S."/>
            <person name="Gnanaolivu R.D."/>
            <person name="Hernandez B."/>
            <person name="Javaid M."/>
            <person name="Jayaseelan J.C."/>
            <person name="Lee S."/>
            <person name="Li M."/>
            <person name="Ming W."/>
            <person name="Munidasa M."/>
            <person name="Muniz J."/>
            <person name="Nguyen L."/>
            <person name="Ongeri F."/>
            <person name="Osuji N."/>
            <person name="Pu L.-L."/>
            <person name="Puazo M."/>
            <person name="Qu C."/>
            <person name="Quiroz J."/>
            <person name="Raj R."/>
            <person name="Weissenberger G."/>
            <person name="Xin Y."/>
            <person name="Zou X."/>
            <person name="Han Y."/>
            <person name="Richards S."/>
            <person name="Worley K."/>
            <person name="Muzny D."/>
            <person name="Gibbs R."/>
        </authorList>
    </citation>
    <scope>NUCLEOTIDE SEQUENCE</scope>
    <source>
        <strain evidence="6">Sampled in the wild</strain>
    </source>
</reference>
<accession>A0A8K0P0H8</accession>
<keyword evidence="7" id="KW-1185">Reference proteome</keyword>
<keyword evidence="5" id="KW-0732">Signal</keyword>
<evidence type="ECO:0000313" key="7">
    <source>
        <dbReference type="Proteomes" id="UP000792457"/>
    </source>
</evidence>
<evidence type="ECO:0000256" key="1">
    <source>
        <dbReference type="ARBA" id="ARBA00012346"/>
    </source>
</evidence>
<keyword evidence="2" id="KW-0456">Lyase</keyword>
<evidence type="ECO:0000256" key="5">
    <source>
        <dbReference type="SAM" id="SignalP"/>
    </source>
</evidence>
<reference evidence="6" key="2">
    <citation type="submission" date="2017-10" db="EMBL/GenBank/DDBJ databases">
        <title>Ladona fulva Genome sequencing and assembly.</title>
        <authorList>
            <person name="Murali S."/>
            <person name="Richards S."/>
            <person name="Bandaranaike D."/>
            <person name="Bellair M."/>
            <person name="Blankenburg K."/>
            <person name="Chao H."/>
            <person name="Dinh H."/>
            <person name="Doddapaneni H."/>
            <person name="Dugan-Rocha S."/>
            <person name="Elkadiri S."/>
            <person name="Gnanaolivu R."/>
            <person name="Hernandez B."/>
            <person name="Skinner E."/>
            <person name="Javaid M."/>
            <person name="Lee S."/>
            <person name="Li M."/>
            <person name="Ming W."/>
            <person name="Munidasa M."/>
            <person name="Muniz J."/>
            <person name="Nguyen L."/>
            <person name="Hughes D."/>
            <person name="Osuji N."/>
            <person name="Pu L.-L."/>
            <person name="Puazo M."/>
            <person name="Qu C."/>
            <person name="Quiroz J."/>
            <person name="Raj R."/>
            <person name="Weissenberger G."/>
            <person name="Xin Y."/>
            <person name="Zou X."/>
            <person name="Han Y."/>
            <person name="Worley K."/>
            <person name="Muzny D."/>
            <person name="Gibbs R."/>
        </authorList>
    </citation>
    <scope>NUCLEOTIDE SEQUENCE</scope>
    <source>
        <strain evidence="6">Sampled in the wild</strain>
    </source>
</reference>
<dbReference type="Pfam" id="PF13772">
    <property type="entry name" value="AIG2_2"/>
    <property type="match status" value="1"/>
</dbReference>
<sequence>MNQINWQLPRTFLILLIICSLLIEFADFSDTAMGSPTFLYFGYGSNLLAKRIHINNPTAIRRGPAKLRDYRLDFSGFTARWGGAAATIVPHKNKHVWGALWELNTTDMSNLDRQEGVESKVYEPFEVDVETPNGENFTARTYRFIRNPPPAAPQNTLDLGSIFSQIPEDRQPSPEYRRVIVIGAYESDLPDDYIKTLEMIPHNGFNGSSGYNVIPQEEFYRSGPPENV</sequence>
<evidence type="ECO:0000313" key="6">
    <source>
        <dbReference type="EMBL" id="KAG8228951.1"/>
    </source>
</evidence>
<feature type="chain" id="PRO_5035436108" description="gamma-glutamylcyclotransferase" evidence="5">
    <location>
        <begin position="29"/>
        <end position="228"/>
    </location>
</feature>
<dbReference type="EMBL" id="KZ308402">
    <property type="protein sequence ID" value="KAG8228951.1"/>
    <property type="molecule type" value="Genomic_DNA"/>
</dbReference>
<feature type="binding site" evidence="4">
    <location>
        <begin position="40"/>
        <end position="45"/>
    </location>
    <ligand>
        <name>substrate</name>
    </ligand>
</feature>
<dbReference type="CDD" id="cd06661">
    <property type="entry name" value="GGCT_like"/>
    <property type="match status" value="1"/>
</dbReference>
<gene>
    <name evidence="6" type="ORF">J437_LFUL007702</name>
</gene>
<proteinExistence type="predicted"/>
<organism evidence="6 7">
    <name type="scientific">Ladona fulva</name>
    <name type="common">Scarce chaser dragonfly</name>
    <name type="synonym">Libellula fulva</name>
    <dbReference type="NCBI Taxonomy" id="123851"/>
    <lineage>
        <taxon>Eukaryota</taxon>
        <taxon>Metazoa</taxon>
        <taxon>Ecdysozoa</taxon>
        <taxon>Arthropoda</taxon>
        <taxon>Hexapoda</taxon>
        <taxon>Insecta</taxon>
        <taxon>Pterygota</taxon>
        <taxon>Palaeoptera</taxon>
        <taxon>Odonata</taxon>
        <taxon>Epiprocta</taxon>
        <taxon>Anisoptera</taxon>
        <taxon>Libelluloidea</taxon>
        <taxon>Libellulidae</taxon>
        <taxon>Ladona</taxon>
    </lineage>
</organism>
<evidence type="ECO:0000256" key="4">
    <source>
        <dbReference type="PIRSR" id="PIRSR617939-2"/>
    </source>
</evidence>
<protein>
    <recommendedName>
        <fullName evidence="1">gamma-glutamylcyclotransferase</fullName>
        <ecNumber evidence="1">4.3.2.9</ecNumber>
    </recommendedName>
</protein>
<dbReference type="InterPro" id="IPR013024">
    <property type="entry name" value="GGCT-like"/>
</dbReference>
<feature type="signal peptide" evidence="5">
    <location>
        <begin position="1"/>
        <end position="28"/>
    </location>
</feature>
<dbReference type="EC" id="4.3.2.9" evidence="1"/>
<comment type="caution">
    <text evidence="6">The sequence shown here is derived from an EMBL/GenBank/DDBJ whole genome shotgun (WGS) entry which is preliminary data.</text>
</comment>
<evidence type="ECO:0000256" key="2">
    <source>
        <dbReference type="ARBA" id="ARBA00023239"/>
    </source>
</evidence>
<feature type="active site" description="Proton acceptor" evidence="3">
    <location>
        <position position="115"/>
    </location>
</feature>
<dbReference type="GO" id="GO:0003839">
    <property type="term" value="F:gamma-glutamylcyclotransferase activity"/>
    <property type="evidence" value="ECO:0007669"/>
    <property type="project" value="UniProtKB-EC"/>
</dbReference>
<dbReference type="OrthoDB" id="2924818at2759"/>
<dbReference type="InterPro" id="IPR017939">
    <property type="entry name" value="G-Glutamylcylcotransferase"/>
</dbReference>
<dbReference type="SUPFAM" id="SSF110857">
    <property type="entry name" value="Gamma-glutamyl cyclotransferase-like"/>
    <property type="match status" value="1"/>
</dbReference>
<dbReference type="PANTHER" id="PTHR12935">
    <property type="entry name" value="GAMMA-GLUTAMYLCYCLOTRANSFERASE"/>
    <property type="match status" value="1"/>
</dbReference>
<evidence type="ECO:0000256" key="3">
    <source>
        <dbReference type="PIRSR" id="PIRSR617939-1"/>
    </source>
</evidence>
<dbReference type="Gene3D" id="3.10.490.10">
    <property type="entry name" value="Gamma-glutamyl cyclotransferase-like"/>
    <property type="match status" value="1"/>
</dbReference>